<feature type="domain" description="FIP-RBD" evidence="7">
    <location>
        <begin position="682"/>
        <end position="744"/>
    </location>
</feature>
<dbReference type="Proteomes" id="UP001178461">
    <property type="component" value="Chromosome 2"/>
</dbReference>
<keyword evidence="2" id="KW-0813">Transport</keyword>
<dbReference type="Pfam" id="PF09457">
    <property type="entry name" value="RBD-FIP"/>
    <property type="match status" value="1"/>
</dbReference>
<dbReference type="EMBL" id="OX395127">
    <property type="protein sequence ID" value="CAI5768769.1"/>
    <property type="molecule type" value="Genomic_DNA"/>
</dbReference>
<keyword evidence="9" id="KW-1185">Reference proteome</keyword>
<feature type="compositionally biased region" description="Basic and acidic residues" evidence="6">
    <location>
        <begin position="583"/>
        <end position="605"/>
    </location>
</feature>
<evidence type="ECO:0000256" key="3">
    <source>
        <dbReference type="ARBA" id="ARBA00022553"/>
    </source>
</evidence>
<dbReference type="PANTHER" id="PTHR15746:SF22">
    <property type="entry name" value="RAB11 FAMILY-INTERACTING PROTEIN 1"/>
    <property type="match status" value="1"/>
</dbReference>
<gene>
    <name evidence="8" type="ORF">PODLI_1B005357</name>
</gene>
<feature type="region of interest" description="Disordered" evidence="6">
    <location>
        <begin position="479"/>
        <end position="503"/>
    </location>
</feature>
<keyword evidence="5" id="KW-0653">Protein transport</keyword>
<evidence type="ECO:0000256" key="5">
    <source>
        <dbReference type="ARBA" id="ARBA00022927"/>
    </source>
</evidence>
<dbReference type="Gene3D" id="1.10.472.10">
    <property type="entry name" value="Cyclin-like"/>
    <property type="match status" value="1"/>
</dbReference>
<dbReference type="FunFam" id="1.20.5.2440:FF:000002">
    <property type="entry name" value="rab11 family-interacting protein 2 isoform X1"/>
    <property type="match status" value="1"/>
</dbReference>
<name>A0AA35K0S6_9SAUR</name>
<dbReference type="PANTHER" id="PTHR15746">
    <property type="entry name" value="RAB11-RELATED"/>
    <property type="match status" value="1"/>
</dbReference>
<evidence type="ECO:0000313" key="9">
    <source>
        <dbReference type="Proteomes" id="UP001178461"/>
    </source>
</evidence>
<evidence type="ECO:0000256" key="2">
    <source>
        <dbReference type="ARBA" id="ARBA00022448"/>
    </source>
</evidence>
<organism evidence="8 9">
    <name type="scientific">Podarcis lilfordi</name>
    <name type="common">Lilford's wall lizard</name>
    <dbReference type="NCBI Taxonomy" id="74358"/>
    <lineage>
        <taxon>Eukaryota</taxon>
        <taxon>Metazoa</taxon>
        <taxon>Chordata</taxon>
        <taxon>Craniata</taxon>
        <taxon>Vertebrata</taxon>
        <taxon>Euteleostomi</taxon>
        <taxon>Lepidosauria</taxon>
        <taxon>Squamata</taxon>
        <taxon>Bifurcata</taxon>
        <taxon>Unidentata</taxon>
        <taxon>Episquamata</taxon>
        <taxon>Laterata</taxon>
        <taxon>Lacertibaenia</taxon>
        <taxon>Lacertidae</taxon>
        <taxon>Podarcis</taxon>
    </lineage>
</organism>
<dbReference type="InterPro" id="IPR037789">
    <property type="entry name" value="FIP_classI"/>
</dbReference>
<dbReference type="InterPro" id="IPR054078">
    <property type="entry name" value="BRF2-like_C"/>
</dbReference>
<dbReference type="GO" id="GO:0005768">
    <property type="term" value="C:endosome"/>
    <property type="evidence" value="ECO:0007669"/>
    <property type="project" value="UniProtKB-SubCell"/>
</dbReference>
<evidence type="ECO:0000259" key="7">
    <source>
        <dbReference type="PROSITE" id="PS51511"/>
    </source>
</evidence>
<dbReference type="GO" id="GO:0031267">
    <property type="term" value="F:small GTPase binding"/>
    <property type="evidence" value="ECO:0007669"/>
    <property type="project" value="InterPro"/>
</dbReference>
<accession>A0AA35K0S6</accession>
<dbReference type="Pfam" id="PF21886">
    <property type="entry name" value="BRF2-like_C_cyclin_rpt"/>
    <property type="match status" value="1"/>
</dbReference>
<keyword evidence="4" id="KW-0967">Endosome</keyword>
<keyword evidence="3" id="KW-0597">Phosphoprotein</keyword>
<dbReference type="GO" id="GO:0015031">
    <property type="term" value="P:protein transport"/>
    <property type="evidence" value="ECO:0007669"/>
    <property type="project" value="UniProtKB-KW"/>
</dbReference>
<evidence type="ECO:0000256" key="4">
    <source>
        <dbReference type="ARBA" id="ARBA00022753"/>
    </source>
</evidence>
<dbReference type="InterPro" id="IPR037245">
    <property type="entry name" value="FIP-RBD_C_sf"/>
</dbReference>
<sequence length="754" mass="83475">MSSQKKCPDCGSLEIVEDSHYAQNQLVCAGFILTEGLLTTTYADEEHLQEVTYSRSTGQNEQTSRCVQREVHRVQNLCKVLRLPSLFEDTAVSYYQQAIKHPCFSLVSRGEEGGACGLLRLCDLPPAQLAPDHGHSLPATLWRQGIVCKDLSTLPEGTGTGCAYSQLDGYGENPPQQRQNLQVSYGLCAGMGVLSAWIFKIFQNSLGVLTKFVEEKEEQLFCKLAGMDAPRPAHQRLKELHNILLQMASQLGWLRVLKVDRRSVAKYIGDLLRHRRVLLQAAFRIVDTTENRDLEDSAAAPLQLIDESAATVEEASLSGEKQKFSKRKPLLPPCQVKRLSLMSPRVAMATPSPSTPRHIIPMPNLPTNATKSCDDCYEVGENTKKPNAKWKNSYQAPRTTRATNLRSIARPRKTKTLSSKGVEGGIKAAVHAPRRHLVGCLPMGVGASQEESLCKWLSLTFLPISRRKRIFLANENKPIAPKREQESQIEDSSNSAKSPLPVPATSVLELDPSAFQLFDIDNPPVSKVHVVPSEKPPKEEVGLDDEQLNLCRSGDGSSELRSSIEGGELTANKKGTARALENASHDVKGLEQKNADSLKENRQGDSPEFSVKPVHLYPLPSSAEPTKKLQQRAWNLQSDGTYPAKLRLHPVKPMHTTTSKSSAKNQSITSKILDNQNEADIKKYDPSDPACAYGQLTHSELIQLVLKQKDVIAKRDQQVCELKDYTDNLLVRVMEETSNILRAQAHVNKKAGKM</sequence>
<feature type="region of interest" description="Disordered" evidence="6">
    <location>
        <begin position="530"/>
        <end position="626"/>
    </location>
</feature>
<comment type="subcellular location">
    <subcellularLocation>
        <location evidence="1">Endosome</location>
    </subcellularLocation>
</comment>
<dbReference type="SUPFAM" id="SSF144270">
    <property type="entry name" value="Eferin C-derminal domain-like"/>
    <property type="match status" value="1"/>
</dbReference>
<evidence type="ECO:0000313" key="8">
    <source>
        <dbReference type="EMBL" id="CAI5768769.1"/>
    </source>
</evidence>
<evidence type="ECO:0000256" key="6">
    <source>
        <dbReference type="SAM" id="MobiDB-lite"/>
    </source>
</evidence>
<reference evidence="8" key="1">
    <citation type="submission" date="2022-12" db="EMBL/GenBank/DDBJ databases">
        <authorList>
            <person name="Alioto T."/>
            <person name="Alioto T."/>
            <person name="Gomez Garrido J."/>
        </authorList>
    </citation>
    <scope>NUCLEOTIDE SEQUENCE</scope>
</reference>
<proteinExistence type="predicted"/>
<protein>
    <submittedName>
        <fullName evidence="8">TFIIB-type domain-containing protein</fullName>
    </submittedName>
</protein>
<dbReference type="InterPro" id="IPR019018">
    <property type="entry name" value="Rab-bd_FIP-RBD"/>
</dbReference>
<dbReference type="GO" id="GO:0045055">
    <property type="term" value="P:regulated exocytosis"/>
    <property type="evidence" value="ECO:0007669"/>
    <property type="project" value="TreeGrafter"/>
</dbReference>
<dbReference type="Gene3D" id="1.20.5.2440">
    <property type="match status" value="1"/>
</dbReference>
<dbReference type="AlphaFoldDB" id="A0AA35K0S6"/>
<dbReference type="PROSITE" id="PS51511">
    <property type="entry name" value="FIP_RBD"/>
    <property type="match status" value="1"/>
</dbReference>
<evidence type="ECO:0000256" key="1">
    <source>
        <dbReference type="ARBA" id="ARBA00004177"/>
    </source>
</evidence>